<accession>A0ABS6YFE1</accession>
<gene>
    <name evidence="1" type="ORF">GKQ77_00900</name>
</gene>
<comment type="caution">
    <text evidence="1">The sequence shown here is derived from an EMBL/GenBank/DDBJ whole genome shotgun (WGS) entry which is preliminary data.</text>
</comment>
<keyword evidence="2" id="KW-1185">Reference proteome</keyword>
<reference evidence="1 2" key="1">
    <citation type="submission" date="2019-11" db="EMBL/GenBank/DDBJ databases">
        <authorList>
            <person name="Ay H."/>
        </authorList>
    </citation>
    <scope>NUCLEOTIDE SEQUENCE [LARGE SCALE GENOMIC DNA]</scope>
    <source>
        <strain evidence="1 2">BG9H</strain>
    </source>
</reference>
<name>A0ABS6YFE1_9ACTN</name>
<organism evidence="1 2">
    <name type="scientific">Streptomyces anatolicus</name>
    <dbReference type="NCBI Taxonomy" id="2675858"/>
    <lineage>
        <taxon>Bacteria</taxon>
        <taxon>Bacillati</taxon>
        <taxon>Actinomycetota</taxon>
        <taxon>Actinomycetes</taxon>
        <taxon>Kitasatosporales</taxon>
        <taxon>Streptomycetaceae</taxon>
        <taxon>Streptomyces</taxon>
    </lineage>
</organism>
<protein>
    <submittedName>
        <fullName evidence="1">Uncharacterized protein</fullName>
    </submittedName>
</protein>
<sequence length="168" mass="17689">MSPNNGSNVHSRDLGVMGMVKLKDAPKVKSRTRKVGVAVTAAASVAGMAFAATPATAAGTAAADISIVYGASYYKGTATWSNRSVGIDASFKASNCRRVYARAFAGSTSLDFKSSSTWCNRSGPADFTLIADVVGGSDNIWVYMTDENQKYLDGQTCYRAGYCIDGLH</sequence>
<dbReference type="RefSeq" id="WP_219686642.1">
    <property type="nucleotide sequence ID" value="NZ_WMBF01000003.1"/>
</dbReference>
<evidence type="ECO:0000313" key="1">
    <source>
        <dbReference type="EMBL" id="MBW5420137.1"/>
    </source>
</evidence>
<evidence type="ECO:0000313" key="2">
    <source>
        <dbReference type="Proteomes" id="UP001197114"/>
    </source>
</evidence>
<proteinExistence type="predicted"/>
<dbReference type="EMBL" id="WMBF01000003">
    <property type="protein sequence ID" value="MBW5420137.1"/>
    <property type="molecule type" value="Genomic_DNA"/>
</dbReference>
<dbReference type="Proteomes" id="UP001197114">
    <property type="component" value="Unassembled WGS sequence"/>
</dbReference>